<sequence>MSDPLIDVYLGFMDEEINTVLNGLLTAEQKKPAAQRRPVLLVERGTVDARGPVLEWPLTRYAAPQIRVVEASAAAADRPGEDATAEGVLARAISIFLQSDDPGDAELRRKSIDVIRLFDVRDLHAKSTGKPTKVSLANPVLSVVRFQYDTTGSKEAPIIVIRSPEMGLQPSLMSPYIEFLLKAVSAASSQWAHAAAQNVEWPVRLSCFGAQGGAATSRPPGSLSPICASLYVGLVYGDGPVQPSIAIGSQGGVYHFAAKVGSKAPPMPTDGLAAWFNQWHNDLAVSRVDVDPRYKRNEESWVAVGIALKDVISRLVTSYTTTTCTPEVSGTSPWFIGEEQKRAFSAVGVTGCNMEDYWVLRSMRAMALERVNRDPKSRSMMPVLTRGFLTRVNADPLSIDKAVLDAFQDDLRQKTLSDSNYGDLILWGLHGLPLPGDGIGMPRFAEWSFASHPVFKTGDTFERHLYGFLVDEGERVVVPDPFFIEIATDLLKDCARLPDSAASVFTQPPGNEALCRIRDAAKKVFETWKAQGPQPSQVTGKAIADFVYAFIGDGKFADPSQAHHVKVWLRPGKWEGVTANSVQDAVSQRFGDAAVDRAFYKASNIVALRRHTPSAIRR</sequence>
<proteinExistence type="predicted"/>
<name>A0ABT6BD85_9GAMM</name>
<keyword evidence="2" id="KW-1185">Reference proteome</keyword>
<gene>
    <name evidence="1" type="ORF">P3W24_13990</name>
</gene>
<evidence type="ECO:0000313" key="1">
    <source>
        <dbReference type="EMBL" id="MDF4026081.1"/>
    </source>
</evidence>
<accession>A0ABT6BD85</accession>
<dbReference type="EMBL" id="JARJJS010000003">
    <property type="protein sequence ID" value="MDF4026081.1"/>
    <property type="molecule type" value="Genomic_DNA"/>
</dbReference>
<comment type="caution">
    <text evidence="1">The sequence shown here is derived from an EMBL/GenBank/DDBJ whole genome shotgun (WGS) entry which is preliminary data.</text>
</comment>
<organism evidence="1 2">
    <name type="scientific">Luteibacter sahnii</name>
    <dbReference type="NCBI Taxonomy" id="3021977"/>
    <lineage>
        <taxon>Bacteria</taxon>
        <taxon>Pseudomonadati</taxon>
        <taxon>Pseudomonadota</taxon>
        <taxon>Gammaproteobacteria</taxon>
        <taxon>Lysobacterales</taxon>
        <taxon>Rhodanobacteraceae</taxon>
        <taxon>Luteibacter</taxon>
    </lineage>
</organism>
<dbReference type="RefSeq" id="WP_320552685.1">
    <property type="nucleotide sequence ID" value="NZ_JAQLOK010000012.1"/>
</dbReference>
<protein>
    <submittedName>
        <fullName evidence="1">Uncharacterized protein</fullName>
    </submittedName>
</protein>
<reference evidence="1 2" key="1">
    <citation type="journal article" date="2024" name="Curr. Microbiol.">
        <title>Luteibacter sahnii sp. nov., A Novel Yellow-Colored Xanthomonadin Pigment Producing Probiotic Bacterium from Healthy Rice Seed Microbiome.</title>
        <authorList>
            <person name="Jaiswal G."/>
            <person name="Rana R."/>
            <person name="Nayak P.K."/>
            <person name="Chouhan R."/>
            <person name="Gandhi S.G."/>
            <person name="Patel H.K."/>
            <person name="Patil P.B."/>
        </authorList>
    </citation>
    <scope>NUCLEOTIDE SEQUENCE [LARGE SCALE GENOMIC DNA]</scope>
    <source>
        <strain evidence="1 2">PPL201</strain>
    </source>
</reference>
<evidence type="ECO:0000313" key="2">
    <source>
        <dbReference type="Proteomes" id="UP001528850"/>
    </source>
</evidence>
<dbReference type="Proteomes" id="UP001528850">
    <property type="component" value="Unassembled WGS sequence"/>
</dbReference>